<dbReference type="InterPro" id="IPR050593">
    <property type="entry name" value="LovG"/>
</dbReference>
<organism evidence="4 5">
    <name type="scientific">Phytophthora citrophthora</name>
    <dbReference type="NCBI Taxonomy" id="4793"/>
    <lineage>
        <taxon>Eukaryota</taxon>
        <taxon>Sar</taxon>
        <taxon>Stramenopiles</taxon>
        <taxon>Oomycota</taxon>
        <taxon>Peronosporomycetes</taxon>
        <taxon>Peronosporales</taxon>
        <taxon>Peronosporaceae</taxon>
        <taxon>Phytophthora</taxon>
    </lineage>
</organism>
<evidence type="ECO:0000313" key="5">
    <source>
        <dbReference type="Proteomes" id="UP001259832"/>
    </source>
</evidence>
<dbReference type="Gene3D" id="2.20.70.10">
    <property type="match status" value="1"/>
</dbReference>
<dbReference type="PROSITE" id="PS50004">
    <property type="entry name" value="C2"/>
    <property type="match status" value="1"/>
</dbReference>
<feature type="domain" description="C2" evidence="3">
    <location>
        <begin position="736"/>
        <end position="859"/>
    </location>
</feature>
<dbReference type="Gene3D" id="2.60.40.150">
    <property type="entry name" value="C2 domain"/>
    <property type="match status" value="1"/>
</dbReference>
<dbReference type="CDD" id="cd00030">
    <property type="entry name" value="C2"/>
    <property type="match status" value="1"/>
</dbReference>
<accession>A0AAD9GMV4</accession>
<dbReference type="Pfam" id="PF12796">
    <property type="entry name" value="Ank_2"/>
    <property type="match status" value="1"/>
</dbReference>
<keyword evidence="2" id="KW-0040">ANK repeat</keyword>
<dbReference type="SMART" id="SM00239">
    <property type="entry name" value="C2"/>
    <property type="match status" value="1"/>
</dbReference>
<evidence type="ECO:0000256" key="1">
    <source>
        <dbReference type="ARBA" id="ARBA00022801"/>
    </source>
</evidence>
<evidence type="ECO:0000259" key="3">
    <source>
        <dbReference type="PROSITE" id="PS50004"/>
    </source>
</evidence>
<dbReference type="PROSITE" id="PS50297">
    <property type="entry name" value="ANK_REP_REGION"/>
    <property type="match status" value="2"/>
</dbReference>
<dbReference type="GO" id="GO:0005737">
    <property type="term" value="C:cytoplasm"/>
    <property type="evidence" value="ECO:0007669"/>
    <property type="project" value="TreeGrafter"/>
</dbReference>
<dbReference type="InterPro" id="IPR035892">
    <property type="entry name" value="C2_domain_sf"/>
</dbReference>
<dbReference type="PANTHER" id="PTHR48070:SF6">
    <property type="entry name" value="ESTERASE OVCA2"/>
    <property type="match status" value="1"/>
</dbReference>
<dbReference type="SUPFAM" id="SSF49562">
    <property type="entry name" value="C2 domain (Calcium/lipid-binding domain, CaLB)"/>
    <property type="match status" value="1"/>
</dbReference>
<dbReference type="PANTHER" id="PTHR48070">
    <property type="entry name" value="ESTERASE OVCA2"/>
    <property type="match status" value="1"/>
</dbReference>
<keyword evidence="1" id="KW-0378">Hydrolase</keyword>
<proteinExistence type="predicted"/>
<reference evidence="4" key="1">
    <citation type="submission" date="2023-08" db="EMBL/GenBank/DDBJ databases">
        <title>Reference Genome Resource for the Citrus Pathogen Phytophthora citrophthora.</title>
        <authorList>
            <person name="Moller H."/>
            <person name="Coetzee B."/>
            <person name="Rose L.J."/>
            <person name="Van Niekerk J.M."/>
        </authorList>
    </citation>
    <scope>NUCLEOTIDE SEQUENCE</scope>
    <source>
        <strain evidence="4">STE-U-9442</strain>
    </source>
</reference>
<dbReference type="SMART" id="SM00248">
    <property type="entry name" value="ANK"/>
    <property type="match status" value="3"/>
</dbReference>
<feature type="repeat" description="ANK" evidence="2">
    <location>
        <begin position="450"/>
        <end position="482"/>
    </location>
</feature>
<dbReference type="GO" id="GO:0016787">
    <property type="term" value="F:hydrolase activity"/>
    <property type="evidence" value="ECO:0007669"/>
    <property type="project" value="UniProtKB-KW"/>
</dbReference>
<dbReference type="InterPro" id="IPR000008">
    <property type="entry name" value="C2_dom"/>
</dbReference>
<dbReference type="InterPro" id="IPR005645">
    <property type="entry name" value="FSH-like_dom"/>
</dbReference>
<sequence length="929" mass="106484">MTLIHYSRQVIFDNTLSKMSRPIRVLCLHGWRTSGSILQRQTSALRQAFGPKAELVYIDAPWNASGPAPELVRSFYGKNGPFYQWWDALKRENEGEAYRYEGYEHSLDYLTGQIQALGTVDALLGFSQGAAVATLLTAHYQSTYGHVPWKACILVGGFYPRNPETQELLDAAKTSTDGAIDIPSVHVIGRADPLAPKSEKLFRSFTSSRSLKFEHDEGHKFPSPLKYKQMYHDIAQEFRMADVLDEATEKLVVRLQTLYRARRARREAVELANSAYLKCWDAVTGLAYYCNLHTGLSSWKKPLLLAARDPLESIEKNSVHDDIVEAPEIKAESPELVKLSQKDRQRLREESLAFKKKCEDEKKELLLRHRRKIARAMHRFEKKMLNDKAQARQERQTKLKNDNQQLLQDLYDGKKKENVQTIREAAMRGNLDRVEKLLDLGFSADAESAMGLTPLHAACQSGHLDVVRRLLSSGANVNHTHVKTGRTALMEAANRATPPVLKELLRYGARIYVEDVQGETVFDCMKDLANREIIEHSCRVWSSENAALFPIEFRQVSLVYALVIKRQRNAFEAAKVATRRELTLLKQTLQRECIETKVRYDQNVRGSSFEPTLVRRLSAMEFADSRYDTERRSLLLKIQEAVDKLRDSERIWFIPEAAVLNILSFCTRHWFEADPQRPKRKRKKTKSKPFIVSSVVPTSLRSPPDQLPKALETEWSSFQRSLKELCDQLQATTCNEHFDTATGVSRDANGNSLATLDVFVEQGENLLYRDPRIGDLIDPYVRVFLRSTAGSENPEPFKSEVRIADRNPVWEFRCRIAAVPSVQKELGIQVVDTKREDVAGEVTIPLRSLLDQKDHTEWHVMPPTLRQQILEKKQREQPARIRVCVKLVHTQSIVLTRELQQRLKTRDVLVKKRRDTIQDALQTRLQLLP</sequence>
<dbReference type="SUPFAM" id="SSF53474">
    <property type="entry name" value="alpha/beta-Hydrolases"/>
    <property type="match status" value="1"/>
</dbReference>
<dbReference type="Pfam" id="PF03959">
    <property type="entry name" value="FSH1"/>
    <property type="match status" value="1"/>
</dbReference>
<protein>
    <submittedName>
        <fullName evidence="4">Esterase OVCA2</fullName>
    </submittedName>
</protein>
<feature type="repeat" description="ANK" evidence="2">
    <location>
        <begin position="484"/>
        <end position="516"/>
    </location>
</feature>
<dbReference type="EMBL" id="JASMQC010000012">
    <property type="protein sequence ID" value="KAK1941367.1"/>
    <property type="molecule type" value="Genomic_DNA"/>
</dbReference>
<evidence type="ECO:0000256" key="2">
    <source>
        <dbReference type="PROSITE-ProRule" id="PRU00023"/>
    </source>
</evidence>
<dbReference type="GO" id="GO:0005634">
    <property type="term" value="C:nucleus"/>
    <property type="evidence" value="ECO:0007669"/>
    <property type="project" value="TreeGrafter"/>
</dbReference>
<dbReference type="SUPFAM" id="SSF48403">
    <property type="entry name" value="Ankyrin repeat"/>
    <property type="match status" value="1"/>
</dbReference>
<evidence type="ECO:0000313" key="4">
    <source>
        <dbReference type="EMBL" id="KAK1941367.1"/>
    </source>
</evidence>
<keyword evidence="5" id="KW-1185">Reference proteome</keyword>
<name>A0AAD9GMV4_9STRA</name>
<dbReference type="Gene3D" id="1.25.40.20">
    <property type="entry name" value="Ankyrin repeat-containing domain"/>
    <property type="match status" value="1"/>
</dbReference>
<dbReference type="PROSITE" id="PS50088">
    <property type="entry name" value="ANK_REPEAT"/>
    <property type="match status" value="2"/>
</dbReference>
<dbReference type="Gene3D" id="3.40.50.1820">
    <property type="entry name" value="alpha/beta hydrolase"/>
    <property type="match status" value="1"/>
</dbReference>
<dbReference type="Pfam" id="PF00168">
    <property type="entry name" value="C2"/>
    <property type="match status" value="1"/>
</dbReference>
<dbReference type="InterPro" id="IPR029058">
    <property type="entry name" value="AB_hydrolase_fold"/>
</dbReference>
<comment type="caution">
    <text evidence="4">The sequence shown here is derived from an EMBL/GenBank/DDBJ whole genome shotgun (WGS) entry which is preliminary data.</text>
</comment>
<dbReference type="InterPro" id="IPR002110">
    <property type="entry name" value="Ankyrin_rpt"/>
</dbReference>
<gene>
    <name evidence="4" type="ORF">P3T76_007233</name>
</gene>
<dbReference type="Proteomes" id="UP001259832">
    <property type="component" value="Unassembled WGS sequence"/>
</dbReference>
<dbReference type="AlphaFoldDB" id="A0AAD9GMV4"/>
<dbReference type="InterPro" id="IPR036770">
    <property type="entry name" value="Ankyrin_rpt-contain_sf"/>
</dbReference>